<name>F4GHY4_PARC1</name>
<gene>
    <name evidence="2" type="ordered locus">Spico_0873</name>
</gene>
<keyword evidence="3" id="KW-1185">Reference proteome</keyword>
<dbReference type="AlphaFoldDB" id="F4GHY4"/>
<feature type="transmembrane region" description="Helical" evidence="1">
    <location>
        <begin position="64"/>
        <end position="86"/>
    </location>
</feature>
<evidence type="ECO:0000313" key="3">
    <source>
        <dbReference type="Proteomes" id="UP000007939"/>
    </source>
</evidence>
<dbReference type="HOGENOM" id="CLU_1947427_0_0_12"/>
<feature type="transmembrane region" description="Helical" evidence="1">
    <location>
        <begin position="92"/>
        <end position="115"/>
    </location>
</feature>
<evidence type="ECO:0000313" key="2">
    <source>
        <dbReference type="EMBL" id="AEC02097.1"/>
    </source>
</evidence>
<organism evidence="2 3">
    <name type="scientific">Parasphaerochaeta coccoides (strain ATCC BAA-1237 / DSM 17374 / SPN1)</name>
    <name type="common">Sphaerochaeta coccoides</name>
    <dbReference type="NCBI Taxonomy" id="760011"/>
    <lineage>
        <taxon>Bacteria</taxon>
        <taxon>Pseudomonadati</taxon>
        <taxon>Spirochaetota</taxon>
        <taxon>Spirochaetia</taxon>
        <taxon>Spirochaetales</taxon>
        <taxon>Sphaerochaetaceae</taxon>
        <taxon>Parasphaerochaeta</taxon>
    </lineage>
</organism>
<feature type="transmembrane region" description="Helical" evidence="1">
    <location>
        <begin position="38"/>
        <end position="57"/>
    </location>
</feature>
<proteinExistence type="predicted"/>
<accession>F4GHY4</accession>
<dbReference type="KEGG" id="scc:Spico_0873"/>
<dbReference type="RefSeq" id="WP_013739493.1">
    <property type="nucleotide sequence ID" value="NC_015436.1"/>
</dbReference>
<dbReference type="STRING" id="760011.Spico_0873"/>
<keyword evidence="1" id="KW-1133">Transmembrane helix</keyword>
<reference evidence="2 3" key="2">
    <citation type="journal article" date="2012" name="Stand. Genomic Sci.">
        <title>Complete genome sequence of the termite hindgut bacterium Spirochaeta coccoides type strain (SPN1(T)), reclassification in the genus Sphaerochaeta as Sphaerochaeta coccoides comb. nov. and emendations of the family Spirochaetaceae and the genus Sphaerochaeta.</title>
        <authorList>
            <person name="Abt B."/>
            <person name="Han C."/>
            <person name="Scheuner C."/>
            <person name="Lu M."/>
            <person name="Lapidus A."/>
            <person name="Nolan M."/>
            <person name="Lucas S."/>
            <person name="Hammon N."/>
            <person name="Deshpande S."/>
            <person name="Cheng J.F."/>
            <person name="Tapia R."/>
            <person name="Goodwin L.A."/>
            <person name="Pitluck S."/>
            <person name="Liolios K."/>
            <person name="Pagani I."/>
            <person name="Ivanova N."/>
            <person name="Mavromatis K."/>
            <person name="Mikhailova N."/>
            <person name="Huntemann M."/>
            <person name="Pati A."/>
            <person name="Chen A."/>
            <person name="Palaniappan K."/>
            <person name="Land M."/>
            <person name="Hauser L."/>
            <person name="Brambilla E.M."/>
            <person name="Rohde M."/>
            <person name="Spring S."/>
            <person name="Gronow S."/>
            <person name="Goker M."/>
            <person name="Woyke T."/>
            <person name="Bristow J."/>
            <person name="Eisen J.A."/>
            <person name="Markowitz V."/>
            <person name="Hugenholtz P."/>
            <person name="Kyrpides N.C."/>
            <person name="Klenk H.P."/>
            <person name="Detter J.C."/>
        </authorList>
    </citation>
    <scope>NUCLEOTIDE SEQUENCE [LARGE SCALE GENOMIC DNA]</scope>
    <source>
        <strain evidence="3">ATCC BAA-1237 / DSM 17374 / SPN1</strain>
    </source>
</reference>
<sequence length="129" mass="14585">MSDKKGLFLVFMAIISVITVFFCYVLSIYFLIPFHIGALAFDIGILILVGVFDFIFARKYKAGFFVFLHWGTVAYFILQFMIQILWGLAGFGAYSVVHTGVSIFYFAVATVTLFVGKRDSQESVRDDMS</sequence>
<keyword evidence="1" id="KW-0472">Membrane</keyword>
<evidence type="ECO:0000256" key="1">
    <source>
        <dbReference type="SAM" id="Phobius"/>
    </source>
</evidence>
<protein>
    <submittedName>
        <fullName evidence="2">Uncharacterized protein</fullName>
    </submittedName>
</protein>
<reference evidence="3" key="1">
    <citation type="submission" date="2011-04" db="EMBL/GenBank/DDBJ databases">
        <title>The complete genome of Spirochaeta coccoides DSM 17374.</title>
        <authorList>
            <person name="Lucas S."/>
            <person name="Copeland A."/>
            <person name="Lapidus A."/>
            <person name="Bruce D."/>
            <person name="Goodwin L."/>
            <person name="Pitluck S."/>
            <person name="Peters L."/>
            <person name="Kyrpides N."/>
            <person name="Mavromatis K."/>
            <person name="Pagani I."/>
            <person name="Ivanova N."/>
            <person name="Ovchinnikova G."/>
            <person name="Lu M."/>
            <person name="Detter J.C."/>
            <person name="Tapia R."/>
            <person name="Han C."/>
            <person name="Land M."/>
            <person name="Hauser L."/>
            <person name="Markowitz V."/>
            <person name="Cheng J.-F."/>
            <person name="Hugenholtz P."/>
            <person name="Woyke T."/>
            <person name="Wu D."/>
            <person name="Spring S."/>
            <person name="Schroeder M."/>
            <person name="Brambilla E."/>
            <person name="Klenk H.-P."/>
            <person name="Eisen J.A."/>
        </authorList>
    </citation>
    <scope>NUCLEOTIDE SEQUENCE [LARGE SCALE GENOMIC DNA]</scope>
    <source>
        <strain evidence="3">ATCC BAA-1237 / DSM 17374 / SPN1</strain>
    </source>
</reference>
<dbReference type="Proteomes" id="UP000007939">
    <property type="component" value="Chromosome"/>
</dbReference>
<keyword evidence="1" id="KW-0812">Transmembrane</keyword>
<feature type="transmembrane region" description="Helical" evidence="1">
    <location>
        <begin position="7"/>
        <end position="32"/>
    </location>
</feature>
<dbReference type="EMBL" id="CP002659">
    <property type="protein sequence ID" value="AEC02097.1"/>
    <property type="molecule type" value="Genomic_DNA"/>
</dbReference>